<sequence length="109" mass="11832">MTTQTRLTQPEIAAKAREHEGVAQNIQNQQNFVRGSVEGVVATNQGDMVQALSTVHQQWTDACTRVRTNLLQMATNLDNAGKALQNQDINAAAQVNKIETPGLTSFLGN</sequence>
<dbReference type="AlphaFoldDB" id="A0A917N645"/>
<comment type="caution">
    <text evidence="3">The sequence shown here is derived from an EMBL/GenBank/DDBJ whole genome shotgun (WGS) entry which is preliminary data.</text>
</comment>
<dbReference type="InterPro" id="IPR010310">
    <property type="entry name" value="T7SS_ESAT-6-like"/>
</dbReference>
<evidence type="ECO:0000313" key="4">
    <source>
        <dbReference type="Proteomes" id="UP000597989"/>
    </source>
</evidence>
<accession>A0A917N645</accession>
<evidence type="ECO:0000313" key="2">
    <source>
        <dbReference type="EMBL" id="GAA0512495.1"/>
    </source>
</evidence>
<name>A0A917N645_9PSEU</name>
<reference evidence="3" key="3">
    <citation type="submission" date="2020-09" db="EMBL/GenBank/DDBJ databases">
        <authorList>
            <person name="Sun Q."/>
            <person name="Zhou Y."/>
        </authorList>
    </citation>
    <scope>NUCLEOTIDE SEQUENCE</scope>
    <source>
        <strain evidence="3">CGMCC 4.7206</strain>
    </source>
</reference>
<feature type="region of interest" description="Disordered" evidence="1">
    <location>
        <begin position="1"/>
        <end position="27"/>
    </location>
</feature>
<evidence type="ECO:0000256" key="1">
    <source>
        <dbReference type="SAM" id="MobiDB-lite"/>
    </source>
</evidence>
<protein>
    <submittedName>
        <fullName evidence="3">Uncharacterized protein</fullName>
    </submittedName>
</protein>
<dbReference type="Gene3D" id="1.10.287.1060">
    <property type="entry name" value="ESAT-6-like"/>
    <property type="match status" value="1"/>
</dbReference>
<dbReference type="EMBL" id="BAAAHC010000005">
    <property type="protein sequence ID" value="GAA0512495.1"/>
    <property type="molecule type" value="Genomic_DNA"/>
</dbReference>
<evidence type="ECO:0000313" key="3">
    <source>
        <dbReference type="EMBL" id="GGI69273.1"/>
    </source>
</evidence>
<dbReference type="EMBL" id="BMMT01000001">
    <property type="protein sequence ID" value="GGI69273.1"/>
    <property type="molecule type" value="Genomic_DNA"/>
</dbReference>
<dbReference type="SUPFAM" id="SSF140453">
    <property type="entry name" value="EsxAB dimer-like"/>
    <property type="match status" value="1"/>
</dbReference>
<organism evidence="3 4">
    <name type="scientific">Saccharopolyspora thermophila</name>
    <dbReference type="NCBI Taxonomy" id="89367"/>
    <lineage>
        <taxon>Bacteria</taxon>
        <taxon>Bacillati</taxon>
        <taxon>Actinomycetota</taxon>
        <taxon>Actinomycetes</taxon>
        <taxon>Pseudonocardiales</taxon>
        <taxon>Pseudonocardiaceae</taxon>
        <taxon>Saccharopolyspora</taxon>
    </lineage>
</organism>
<dbReference type="Proteomes" id="UP001500220">
    <property type="component" value="Unassembled WGS sequence"/>
</dbReference>
<reference evidence="2 5" key="2">
    <citation type="journal article" date="2019" name="Int. J. Syst. Evol. Microbiol.">
        <title>The Global Catalogue of Microorganisms (GCM) 10K type strain sequencing project: providing services to taxonomists for standard genome sequencing and annotation.</title>
        <authorList>
            <consortium name="The Broad Institute Genomics Platform"/>
            <consortium name="The Broad Institute Genome Sequencing Center for Infectious Disease"/>
            <person name="Wu L."/>
            <person name="Ma J."/>
        </authorList>
    </citation>
    <scope>NUCLEOTIDE SEQUENCE [LARGE SCALE GENOMIC DNA]</scope>
    <source>
        <strain evidence="2 5">JCM 10664</strain>
    </source>
</reference>
<gene>
    <name evidence="2" type="ORF">GCM10009545_13140</name>
    <name evidence="3" type="ORF">GCM10011581_02840</name>
</gene>
<proteinExistence type="predicted"/>
<dbReference type="Pfam" id="PF06013">
    <property type="entry name" value="WXG100"/>
    <property type="match status" value="1"/>
</dbReference>
<dbReference type="InterPro" id="IPR036689">
    <property type="entry name" value="ESAT-6-like_sf"/>
</dbReference>
<evidence type="ECO:0000313" key="5">
    <source>
        <dbReference type="Proteomes" id="UP001500220"/>
    </source>
</evidence>
<reference evidence="2" key="4">
    <citation type="submission" date="2023-12" db="EMBL/GenBank/DDBJ databases">
        <authorList>
            <person name="Sun Q."/>
            <person name="Inoue M."/>
        </authorList>
    </citation>
    <scope>NUCLEOTIDE SEQUENCE</scope>
    <source>
        <strain evidence="2">JCM 10664</strain>
    </source>
</reference>
<dbReference type="RefSeq" id="WP_188984533.1">
    <property type="nucleotide sequence ID" value="NZ_BAAAHC010000005.1"/>
</dbReference>
<dbReference type="Proteomes" id="UP000597989">
    <property type="component" value="Unassembled WGS sequence"/>
</dbReference>
<reference evidence="3 4" key="1">
    <citation type="journal article" date="2014" name="Int. J. Syst. Evol. Microbiol.">
        <title>Complete genome sequence of Corynebacterium casei LMG S-19264T (=DSM 44701T), isolated from a smear-ripened cheese.</title>
        <authorList>
            <consortium name="US DOE Joint Genome Institute (JGI-PGF)"/>
            <person name="Walter F."/>
            <person name="Albersmeier A."/>
            <person name="Kalinowski J."/>
            <person name="Ruckert C."/>
        </authorList>
    </citation>
    <scope>NUCLEOTIDE SEQUENCE [LARGE SCALE GENOMIC DNA]</scope>
    <source>
        <strain evidence="3 4">CGMCC 4.7206</strain>
    </source>
</reference>
<keyword evidence="5" id="KW-1185">Reference proteome</keyword>